<dbReference type="SUPFAM" id="SSF52266">
    <property type="entry name" value="SGNH hydrolase"/>
    <property type="match status" value="1"/>
</dbReference>
<evidence type="ECO:0000259" key="1">
    <source>
        <dbReference type="Pfam" id="PF13472"/>
    </source>
</evidence>
<dbReference type="CDD" id="cd01836">
    <property type="entry name" value="FeeA_FeeB_like"/>
    <property type="match status" value="1"/>
</dbReference>
<dbReference type="InterPro" id="IPR036514">
    <property type="entry name" value="SGNH_hydro_sf"/>
</dbReference>
<dbReference type="Proteomes" id="UP000256999">
    <property type="component" value="Unassembled WGS sequence"/>
</dbReference>
<evidence type="ECO:0000313" key="2">
    <source>
        <dbReference type="EMBL" id="REL35497.1"/>
    </source>
</evidence>
<dbReference type="AlphaFoldDB" id="A0A3E0UFY8"/>
<dbReference type="Gene3D" id="3.40.50.1110">
    <property type="entry name" value="SGNH hydrolase"/>
    <property type="match status" value="1"/>
</dbReference>
<sequence length="258" mass="28835">MFAAMYWSWFFKYTYTLISAPIWMIQGVCTKRSAIRLSEAQGERKFVVSQFHHQDKTAAIEKPIKVAVIGDSVAAGVGITSIKDALAGQLAAELNSRFDVAVKLAVLAKSGDKIADLHSAIRNEIAEVADYVVISIGVNDAKGFTSSRKWSQQLNELMTLIEHKYQPQQTLLLAIPPLECFPLLKKPLASILGFRSSRLNDATYKLQRLAPERFSIVNYQLIPDEKYFTADGFHPNETASLAIVKTIVNQYLINEKVR</sequence>
<keyword evidence="2" id="KW-0378">Hydrolase</keyword>
<protein>
    <submittedName>
        <fullName evidence="2">SGNH/GDSL hydrolase family protein</fullName>
    </submittedName>
</protein>
<accession>A0A3E0UFY8</accession>
<dbReference type="GO" id="GO:0016788">
    <property type="term" value="F:hydrolase activity, acting on ester bonds"/>
    <property type="evidence" value="ECO:0007669"/>
    <property type="project" value="UniProtKB-ARBA"/>
</dbReference>
<proteinExistence type="predicted"/>
<reference evidence="2 3" key="1">
    <citation type="submission" date="2018-08" db="EMBL/GenBank/DDBJ databases">
        <title>Thalassotalea euphylliae genome.</title>
        <authorList>
            <person name="Summers S."/>
            <person name="Rice S.A."/>
            <person name="Freckelton M.L."/>
            <person name="Nedved B.T."/>
            <person name="Hadfield M.G."/>
        </authorList>
    </citation>
    <scope>NUCLEOTIDE SEQUENCE [LARGE SCALE GENOMIC DNA]</scope>
    <source>
        <strain evidence="2 3">H2</strain>
    </source>
</reference>
<feature type="domain" description="SGNH hydrolase-type esterase" evidence="1">
    <location>
        <begin position="68"/>
        <end position="237"/>
    </location>
</feature>
<dbReference type="EMBL" id="QUOV01000001">
    <property type="protein sequence ID" value="REL35497.1"/>
    <property type="molecule type" value="Genomic_DNA"/>
</dbReference>
<dbReference type="InterPro" id="IPR013830">
    <property type="entry name" value="SGNH_hydro"/>
</dbReference>
<gene>
    <name evidence="2" type="ORF">DXX92_09105</name>
</gene>
<evidence type="ECO:0000313" key="3">
    <source>
        <dbReference type="Proteomes" id="UP000256999"/>
    </source>
</evidence>
<comment type="caution">
    <text evidence="2">The sequence shown here is derived from an EMBL/GenBank/DDBJ whole genome shotgun (WGS) entry which is preliminary data.</text>
</comment>
<organism evidence="2 3">
    <name type="scientific">Thalassotalea euphylliae</name>
    <dbReference type="NCBI Taxonomy" id="1655234"/>
    <lineage>
        <taxon>Bacteria</taxon>
        <taxon>Pseudomonadati</taxon>
        <taxon>Pseudomonadota</taxon>
        <taxon>Gammaproteobacteria</taxon>
        <taxon>Alteromonadales</taxon>
        <taxon>Colwelliaceae</taxon>
        <taxon>Thalassotalea</taxon>
    </lineage>
</organism>
<name>A0A3E0UFY8_9GAMM</name>
<dbReference type="Pfam" id="PF13472">
    <property type="entry name" value="Lipase_GDSL_2"/>
    <property type="match status" value="1"/>
</dbReference>